<feature type="compositionally biased region" description="Polar residues" evidence="1">
    <location>
        <begin position="542"/>
        <end position="551"/>
    </location>
</feature>
<protein>
    <submittedName>
        <fullName evidence="2">Uncharacterized protein</fullName>
    </submittedName>
</protein>
<sequence>MAIFTLIRRQKEVRSNKKKTFLEYSSVSNVSSYNNNTSNSNSHSDTIPNNKQISSNKHNKKEKSFLHEASVPLFDPSMRTSSMCDLEAANDKDEDEREHDQATPTYEQIANAMAADKKQKQDQQQKQHFIVNEDDWDCPSNLSSISTRSYSTKGFNNSHDEDIKQHPSNQNDNEHKHEGGGPHEHNELRAAQTETSTLSLTESTASTTQADEMFTSNMNNSMKSYDDSNVPKDESNTTNETTTTEDEHCGGSGGGGVLVDVVVHNANDTSINKTRHMDRIVRILKSMERKKGGSKWNSNKTKTSNKNATNAAAIAVSTATNNSTTSSINNDIVRSSTSNSQQHLDQVSHVFEDNENDSIDSSSYCSCNILNSHDIVVLETNTSPNSAIPPSLLSHVHRNNVIRIRNGNVNPAPASLAGAKRTGTTTTVPSPTSVTSAIFPVTFDANTTQEIPAPIYAGTVASPEAAAAAAAAAANDNSNDNKSILDVSNNVSSSYQGNGCHSCISSPTAFSQHIQESFCEIQREVQSFYLNSPLATVAPPTVETSSSLSYNNKDDSRGAK</sequence>
<feature type="compositionally biased region" description="Low complexity" evidence="1">
    <location>
        <begin position="190"/>
        <end position="210"/>
    </location>
</feature>
<feature type="compositionally biased region" description="Basic and acidic residues" evidence="1">
    <location>
        <begin position="224"/>
        <end position="235"/>
    </location>
</feature>
<accession>A0A7S4AV11</accession>
<feature type="region of interest" description="Disordered" evidence="1">
    <location>
        <begin position="113"/>
        <end position="252"/>
    </location>
</feature>
<reference evidence="2" key="1">
    <citation type="submission" date="2021-01" db="EMBL/GenBank/DDBJ databases">
        <authorList>
            <person name="Corre E."/>
            <person name="Pelletier E."/>
            <person name="Niang G."/>
            <person name="Scheremetjew M."/>
            <person name="Finn R."/>
            <person name="Kale V."/>
            <person name="Holt S."/>
            <person name="Cochrane G."/>
            <person name="Meng A."/>
            <person name="Brown T."/>
            <person name="Cohen L."/>
        </authorList>
    </citation>
    <scope>NUCLEOTIDE SEQUENCE</scope>
    <source>
        <strain evidence="2">10249 10 AB</strain>
    </source>
</reference>
<feature type="compositionally biased region" description="Polar residues" evidence="1">
    <location>
        <begin position="45"/>
        <end position="56"/>
    </location>
</feature>
<feature type="compositionally biased region" description="Polar residues" evidence="1">
    <location>
        <begin position="140"/>
        <end position="157"/>
    </location>
</feature>
<dbReference type="AlphaFoldDB" id="A0A7S4AV11"/>
<dbReference type="EMBL" id="HBIX01031128">
    <property type="protein sequence ID" value="CAE0727907.1"/>
    <property type="molecule type" value="Transcribed_RNA"/>
</dbReference>
<feature type="compositionally biased region" description="Polar residues" evidence="1">
    <location>
        <begin position="214"/>
        <end position="223"/>
    </location>
</feature>
<evidence type="ECO:0000256" key="1">
    <source>
        <dbReference type="SAM" id="MobiDB-lite"/>
    </source>
</evidence>
<organism evidence="2">
    <name type="scientific">Pseudo-nitzschia australis</name>
    <dbReference type="NCBI Taxonomy" id="44445"/>
    <lineage>
        <taxon>Eukaryota</taxon>
        <taxon>Sar</taxon>
        <taxon>Stramenopiles</taxon>
        <taxon>Ochrophyta</taxon>
        <taxon>Bacillariophyta</taxon>
        <taxon>Bacillariophyceae</taxon>
        <taxon>Bacillariophycidae</taxon>
        <taxon>Bacillariales</taxon>
        <taxon>Bacillariaceae</taxon>
        <taxon>Pseudo-nitzschia</taxon>
    </lineage>
</organism>
<proteinExistence type="predicted"/>
<feature type="region of interest" description="Disordered" evidence="1">
    <location>
        <begin position="538"/>
        <end position="560"/>
    </location>
</feature>
<feature type="compositionally biased region" description="Basic and acidic residues" evidence="1">
    <location>
        <begin position="172"/>
        <end position="188"/>
    </location>
</feature>
<feature type="compositionally biased region" description="Basic and acidic residues" evidence="1">
    <location>
        <begin position="115"/>
        <end position="125"/>
    </location>
</feature>
<feature type="compositionally biased region" description="Low complexity" evidence="1">
    <location>
        <begin position="29"/>
        <end position="44"/>
    </location>
</feature>
<gene>
    <name evidence="2" type="ORF">PAUS00366_LOCUS20691</name>
</gene>
<feature type="region of interest" description="Disordered" evidence="1">
    <location>
        <begin position="29"/>
        <end position="63"/>
    </location>
</feature>
<name>A0A7S4AV11_9STRA</name>
<evidence type="ECO:0000313" key="2">
    <source>
        <dbReference type="EMBL" id="CAE0727907.1"/>
    </source>
</evidence>